<keyword evidence="2" id="KW-1185">Reference proteome</keyword>
<dbReference type="EMBL" id="JAFJZZ010000012">
    <property type="protein sequence ID" value="MBN7774598.1"/>
    <property type="molecule type" value="Genomic_DNA"/>
</dbReference>
<accession>A0A939IKF8</accession>
<dbReference type="RefSeq" id="WP_206583440.1">
    <property type="nucleotide sequence ID" value="NZ_JAFJZZ010000012.1"/>
</dbReference>
<evidence type="ECO:0000313" key="1">
    <source>
        <dbReference type="EMBL" id="MBN7774598.1"/>
    </source>
</evidence>
<sequence>MRKFDIDSYKGQKATFILQVKFRQNASWQGTVKWLEKKETLHFRSALEFIKIIDSAREEGLQVRVEGLDRKEIV</sequence>
<protein>
    <submittedName>
        <fullName evidence="1">Uncharacterized protein</fullName>
    </submittedName>
</protein>
<name>A0A939IKF8_CLOAM</name>
<dbReference type="Proteomes" id="UP000664545">
    <property type="component" value="Unassembled WGS sequence"/>
</dbReference>
<reference evidence="1" key="1">
    <citation type="submission" date="2021-02" db="EMBL/GenBank/DDBJ databases">
        <title>Abyssanaerobacter marinus gen.nov., sp., nov, anaerobic bacterium isolated from the Onnuri vent field of Indian Ocean and suggestion of Mogibacteriaceae fam. nov., and proposal of reclassification of ambiguous this family's genus member.</title>
        <authorList>
            <person name="Kim Y.J."/>
            <person name="Yang J.-A."/>
        </authorList>
    </citation>
    <scope>NUCLEOTIDE SEQUENCE</scope>
    <source>
        <strain evidence="1">DSM 2634</strain>
    </source>
</reference>
<organism evidence="1 2">
    <name type="scientific">Clostridium aminobutyricum</name>
    <dbReference type="NCBI Taxonomy" id="33953"/>
    <lineage>
        <taxon>Bacteria</taxon>
        <taxon>Bacillati</taxon>
        <taxon>Bacillota</taxon>
        <taxon>Clostridia</taxon>
        <taxon>Eubacteriales</taxon>
        <taxon>Clostridiaceae</taxon>
        <taxon>Clostridium</taxon>
    </lineage>
</organism>
<evidence type="ECO:0000313" key="2">
    <source>
        <dbReference type="Proteomes" id="UP000664545"/>
    </source>
</evidence>
<comment type="caution">
    <text evidence="1">The sequence shown here is derived from an EMBL/GenBank/DDBJ whole genome shotgun (WGS) entry which is preliminary data.</text>
</comment>
<gene>
    <name evidence="1" type="ORF">JYB65_14615</name>
</gene>
<proteinExistence type="predicted"/>
<dbReference type="AlphaFoldDB" id="A0A939IKF8"/>